<dbReference type="RefSeq" id="WP_011766673.1">
    <property type="nucleotide sequence ID" value="NC_008702.1"/>
</dbReference>
<dbReference type="KEGG" id="azo:azo2947"/>
<feature type="chain" id="PRO_5002636152" evidence="1">
    <location>
        <begin position="27"/>
        <end position="141"/>
    </location>
</feature>
<name>A1K9Q8_AZOSB</name>
<dbReference type="STRING" id="62928.azo2947"/>
<dbReference type="HOGENOM" id="CLU_1748781_0_0_4"/>
<dbReference type="AlphaFoldDB" id="A1K9Q8"/>
<organism evidence="2 3">
    <name type="scientific">Azoarcus sp. (strain BH72)</name>
    <dbReference type="NCBI Taxonomy" id="418699"/>
    <lineage>
        <taxon>Bacteria</taxon>
        <taxon>Pseudomonadati</taxon>
        <taxon>Pseudomonadota</taxon>
        <taxon>Betaproteobacteria</taxon>
        <taxon>Rhodocyclales</taxon>
        <taxon>Zoogloeaceae</taxon>
        <taxon>Azoarcus</taxon>
    </lineage>
</organism>
<protein>
    <submittedName>
        <fullName evidence="2">Conserved hypothetical secreted protein</fullName>
    </submittedName>
</protein>
<evidence type="ECO:0000256" key="1">
    <source>
        <dbReference type="SAM" id="SignalP"/>
    </source>
</evidence>
<proteinExistence type="predicted"/>
<dbReference type="EMBL" id="AM406670">
    <property type="protein sequence ID" value="CAL95563.1"/>
    <property type="molecule type" value="Genomic_DNA"/>
</dbReference>
<dbReference type="eggNOG" id="ENOG5033EM5">
    <property type="taxonomic scope" value="Bacteria"/>
</dbReference>
<feature type="signal peptide" evidence="1">
    <location>
        <begin position="1"/>
        <end position="26"/>
    </location>
</feature>
<sequence>MKSLRMLPMALALALAATVGASAALAAPPAAPPSGEWPPAASLPALQVRMQAIRAEKDPGRRMALMEEQLKAFEAYGQGMPQCPMAGGPGAGRGGPPMMMDGSVTPEMMREHMQMMQQHMGMMNRMMMMQPPATPAAPAGK</sequence>
<keyword evidence="3" id="KW-1185">Reference proteome</keyword>
<evidence type="ECO:0000313" key="3">
    <source>
        <dbReference type="Proteomes" id="UP000002588"/>
    </source>
</evidence>
<keyword evidence="1" id="KW-0732">Signal</keyword>
<dbReference type="Proteomes" id="UP000002588">
    <property type="component" value="Chromosome"/>
</dbReference>
<gene>
    <name evidence="2" type="ordered locus">azo2947</name>
</gene>
<reference evidence="2 3" key="1">
    <citation type="journal article" date="2006" name="Nat. Biotechnol.">
        <title>Complete genome of the mutualistic, N2-fixing grass endophyte Azoarcus sp. strain BH72.</title>
        <authorList>
            <person name="Krause A."/>
            <person name="Ramakumar A."/>
            <person name="Bartels D."/>
            <person name="Battistoni F."/>
            <person name="Bekel T."/>
            <person name="Boch J."/>
            <person name="Boehm M."/>
            <person name="Friedrich F."/>
            <person name="Hurek T."/>
            <person name="Krause L."/>
            <person name="Linke B."/>
            <person name="McHardy A.C."/>
            <person name="Sarkar A."/>
            <person name="Schneiker S."/>
            <person name="Syed A.A."/>
            <person name="Thauer R."/>
            <person name="Vorhoelter F.-J."/>
            <person name="Weidner S."/>
            <person name="Puehler A."/>
            <person name="Reinhold-Hurek B."/>
            <person name="Kaiser O."/>
            <person name="Goesmann A."/>
        </authorList>
    </citation>
    <scope>NUCLEOTIDE SEQUENCE [LARGE SCALE GENOMIC DNA]</scope>
    <source>
        <strain evidence="2 3">BH72</strain>
    </source>
</reference>
<evidence type="ECO:0000313" key="2">
    <source>
        <dbReference type="EMBL" id="CAL95563.1"/>
    </source>
</evidence>
<accession>A1K9Q8</accession>